<reference evidence="3" key="1">
    <citation type="journal article" date="2019" name="Int. J. Syst. Evol. Microbiol.">
        <title>The Global Catalogue of Microorganisms (GCM) 10K type strain sequencing project: providing services to taxonomists for standard genome sequencing and annotation.</title>
        <authorList>
            <consortium name="The Broad Institute Genomics Platform"/>
            <consortium name="The Broad Institute Genome Sequencing Center for Infectious Disease"/>
            <person name="Wu L."/>
            <person name="Ma J."/>
        </authorList>
    </citation>
    <scope>NUCLEOTIDE SEQUENCE [LARGE SCALE GENOMIC DNA]</scope>
    <source>
        <strain evidence="3">CGMCC 4.7357</strain>
    </source>
</reference>
<feature type="transmembrane region" description="Helical" evidence="1">
    <location>
        <begin position="32"/>
        <end position="53"/>
    </location>
</feature>
<accession>A0ABV9A9U3</accession>
<keyword evidence="3" id="KW-1185">Reference proteome</keyword>
<dbReference type="Proteomes" id="UP001595997">
    <property type="component" value="Unassembled WGS sequence"/>
</dbReference>
<feature type="transmembrane region" description="Helical" evidence="1">
    <location>
        <begin position="230"/>
        <end position="250"/>
    </location>
</feature>
<evidence type="ECO:0000313" key="3">
    <source>
        <dbReference type="Proteomes" id="UP001595997"/>
    </source>
</evidence>
<gene>
    <name evidence="2" type="ORF">ACFPA8_20080</name>
</gene>
<dbReference type="EMBL" id="JBHSFH010000010">
    <property type="protein sequence ID" value="MFC4496429.1"/>
    <property type="molecule type" value="Genomic_DNA"/>
</dbReference>
<feature type="transmembrane region" description="Helical" evidence="1">
    <location>
        <begin position="179"/>
        <end position="196"/>
    </location>
</feature>
<dbReference type="RefSeq" id="WP_386450406.1">
    <property type="nucleotide sequence ID" value="NZ_JBHSFH010000010.1"/>
</dbReference>
<comment type="caution">
    <text evidence="2">The sequence shown here is derived from an EMBL/GenBank/DDBJ whole genome shotgun (WGS) entry which is preliminary data.</text>
</comment>
<sequence length="456" mass="48072">MTTTESTAPTAAPTARALHARPLRTELRRGSWAVLAVAVMIYGTLVQLLALRLHLAHSWVWSHDALRAQAVLIGGSWALFVGCLRGGRDHRRGTAELFASMPAAGRLRQVAVAAAPAVLWPVVAYVVTAAVCLVVTSVVHDVPSGLPFPTLLVADAVAVGSLGVVGFTAGRRLRPLRRLPAAPLLGVGAGILMSTLHDGNLPGLVLHQDALHALSPAAEHMAAWEVPASWFGPLSALFTGGLAVAALLACSALRRAAVVALVLALACGGVLAGTAGTHWRTDRDAVALVCDEGTPQVCAVRAHRPYLSEMSRALTGLKSKLRRIPNAPSRLVEVPFREAGAPVPALAEGDAVLDQPTLDFRERPGSWAGRAPRGVSLYGCAEPEIDAATVGRSSPVPAKYSEAVATWLSPSPERETGYGGAAYQKLRTMPERERTAWLGAYFAAVRDCRPERIRAL</sequence>
<evidence type="ECO:0000256" key="1">
    <source>
        <dbReference type="SAM" id="Phobius"/>
    </source>
</evidence>
<organism evidence="2 3">
    <name type="scientific">Streptomyces ovatisporus</name>
    <dbReference type="NCBI Taxonomy" id="1128682"/>
    <lineage>
        <taxon>Bacteria</taxon>
        <taxon>Bacillati</taxon>
        <taxon>Actinomycetota</taxon>
        <taxon>Actinomycetes</taxon>
        <taxon>Kitasatosporales</taxon>
        <taxon>Streptomycetaceae</taxon>
        <taxon>Streptomyces</taxon>
    </lineage>
</organism>
<evidence type="ECO:0000313" key="2">
    <source>
        <dbReference type="EMBL" id="MFC4496429.1"/>
    </source>
</evidence>
<keyword evidence="1" id="KW-0472">Membrane</keyword>
<keyword evidence="1" id="KW-0812">Transmembrane</keyword>
<feature type="transmembrane region" description="Helical" evidence="1">
    <location>
        <begin position="148"/>
        <end position="167"/>
    </location>
</feature>
<feature type="transmembrane region" description="Helical" evidence="1">
    <location>
        <begin position="65"/>
        <end position="84"/>
    </location>
</feature>
<keyword evidence="1" id="KW-1133">Transmembrane helix</keyword>
<protein>
    <submittedName>
        <fullName evidence="2">Uncharacterized protein</fullName>
    </submittedName>
</protein>
<feature type="transmembrane region" description="Helical" evidence="1">
    <location>
        <begin position="257"/>
        <end position="279"/>
    </location>
</feature>
<proteinExistence type="predicted"/>
<feature type="transmembrane region" description="Helical" evidence="1">
    <location>
        <begin position="110"/>
        <end position="136"/>
    </location>
</feature>
<name>A0ABV9A9U3_9ACTN</name>